<organism evidence="1 2">
    <name type="scientific">Helicobacter pylori UM038</name>
    <dbReference type="NCBI Taxonomy" id="1352343"/>
    <lineage>
        <taxon>Bacteria</taxon>
        <taxon>Pseudomonadati</taxon>
        <taxon>Campylobacterota</taxon>
        <taxon>Epsilonproteobacteria</taxon>
        <taxon>Campylobacterales</taxon>
        <taxon>Helicobacteraceae</taxon>
        <taxon>Helicobacter</taxon>
    </lineage>
</organism>
<dbReference type="EMBL" id="AUSL01000027">
    <property type="protein sequence ID" value="EPZ68719.1"/>
    <property type="molecule type" value="Genomic_DNA"/>
</dbReference>
<evidence type="ECO:0000313" key="1">
    <source>
        <dbReference type="EMBL" id="EPZ68719.1"/>
    </source>
</evidence>
<comment type="caution">
    <text evidence="1">The sequence shown here is derived from an EMBL/GenBank/DDBJ whole genome shotgun (WGS) entry which is preliminary data.</text>
</comment>
<proteinExistence type="predicted"/>
<name>A0AAV3JRC2_HELPX</name>
<reference evidence="1 2" key="1">
    <citation type="journal article" date="2013" name="Genome Announc.">
        <title>Multiple genome sequences of Helicobacter pylori strains of diverse disease and antibiotic resistance backgrounds from Malaysia.</title>
        <authorList>
            <person name="Rehvathy V."/>
            <person name="Tan M.H."/>
            <person name="Gunaletchumy S.P."/>
            <person name="Teh X."/>
            <person name="Wang S."/>
            <person name="Baybayan P."/>
            <person name="Singh S."/>
            <person name="Ashby M."/>
            <person name="Kaakoush N.O."/>
            <person name="Mitchell H.M."/>
            <person name="Croft L.J."/>
            <person name="Goh K.L."/>
            <person name="Loke M.F."/>
            <person name="Vadivelu J."/>
        </authorList>
    </citation>
    <scope>NUCLEOTIDE SEQUENCE [LARGE SCALE GENOMIC DNA]</scope>
    <source>
        <strain evidence="1 2">UM038</strain>
    </source>
</reference>
<dbReference type="AlphaFoldDB" id="A0AAV3JRC2"/>
<protein>
    <submittedName>
        <fullName evidence="1">Sua5 YciO YrdC YwlC family protein</fullName>
    </submittedName>
</protein>
<evidence type="ECO:0000313" key="2">
    <source>
        <dbReference type="Proteomes" id="UP000015451"/>
    </source>
</evidence>
<dbReference type="InterPro" id="IPR017945">
    <property type="entry name" value="DHBP_synth_RibB-like_a/b_dom"/>
</dbReference>
<dbReference type="Proteomes" id="UP000015451">
    <property type="component" value="Unassembled WGS sequence"/>
</dbReference>
<sequence>MMALVYLAQSDTTIGLLSKDRKKLNALKNRPKNQSVLIESADFATLKSLVRAPNAFKNFIRRSVKTTFIYPNSKAVRVVRGRHGDFLKRFKTLYSTSANLTQCAYDKEIASKLADVVVSDERGLFESSSSKIFRLYKDKKVRVR</sequence>
<dbReference type="SUPFAM" id="SSF55821">
    <property type="entry name" value="YrdC/RibB"/>
    <property type="match status" value="1"/>
</dbReference>
<gene>
    <name evidence="1" type="ORF">N199_08260</name>
</gene>
<accession>A0AAV3JRC2</accession>